<dbReference type="NCBIfam" id="NF005123">
    <property type="entry name" value="PRK06557.1"/>
    <property type="match status" value="1"/>
</dbReference>
<dbReference type="SUPFAM" id="SSF53639">
    <property type="entry name" value="AraD/HMP-PK domain-like"/>
    <property type="match status" value="1"/>
</dbReference>
<evidence type="ECO:0000256" key="2">
    <source>
        <dbReference type="ARBA" id="ARBA00001947"/>
    </source>
</evidence>
<dbReference type="Gene3D" id="3.40.225.10">
    <property type="entry name" value="Class II aldolase/adducin N-terminal domain"/>
    <property type="match status" value="1"/>
</dbReference>
<dbReference type="EC" id="5.1.3.4" evidence="4"/>
<dbReference type="PANTHER" id="PTHR22789:SF8">
    <property type="entry name" value="L-RIBULOSE-5-PHOSPHATE 4-EPIMERASE SGBE"/>
    <property type="match status" value="1"/>
</dbReference>
<keyword evidence="10" id="KW-1185">Reference proteome</keyword>
<keyword evidence="6" id="KW-0862">Zinc</keyword>
<dbReference type="Pfam" id="PF00596">
    <property type="entry name" value="Aldolase_II"/>
    <property type="match status" value="1"/>
</dbReference>
<proteinExistence type="inferred from homology"/>
<comment type="caution">
    <text evidence="9">The sequence shown here is derived from an EMBL/GenBank/DDBJ whole genome shotgun (WGS) entry which is preliminary data.</text>
</comment>
<evidence type="ECO:0000256" key="3">
    <source>
        <dbReference type="ARBA" id="ARBA00010037"/>
    </source>
</evidence>
<dbReference type="SMART" id="SM01007">
    <property type="entry name" value="Aldolase_II"/>
    <property type="match status" value="1"/>
</dbReference>
<feature type="compositionally biased region" description="Basic and acidic residues" evidence="7">
    <location>
        <begin position="232"/>
        <end position="243"/>
    </location>
</feature>
<evidence type="ECO:0000256" key="6">
    <source>
        <dbReference type="ARBA" id="ARBA00022833"/>
    </source>
</evidence>
<name>A0ABN3DQC2_9MICO</name>
<comment type="cofactor">
    <cofactor evidence="2">
        <name>Zn(2+)</name>
        <dbReference type="ChEBI" id="CHEBI:29105"/>
    </cofactor>
</comment>
<dbReference type="InterPro" id="IPR001303">
    <property type="entry name" value="Aldolase_II/adducin_N"/>
</dbReference>
<evidence type="ECO:0000256" key="7">
    <source>
        <dbReference type="SAM" id="MobiDB-lite"/>
    </source>
</evidence>
<organism evidence="9 10">
    <name type="scientific">Herbiconiux moechotypicola</name>
    <dbReference type="NCBI Taxonomy" id="637393"/>
    <lineage>
        <taxon>Bacteria</taxon>
        <taxon>Bacillati</taxon>
        <taxon>Actinomycetota</taxon>
        <taxon>Actinomycetes</taxon>
        <taxon>Micrococcales</taxon>
        <taxon>Microbacteriaceae</taxon>
        <taxon>Herbiconiux</taxon>
    </lineage>
</organism>
<comment type="similarity">
    <text evidence="3">Belongs to the aldolase class II family. AraD/FucA subfamily.</text>
</comment>
<gene>
    <name evidence="9" type="ORF">GCM10009851_25380</name>
</gene>
<comment type="catalytic activity">
    <reaction evidence="1">
        <text>L-ribulose 5-phosphate = D-xylulose 5-phosphate</text>
        <dbReference type="Rhea" id="RHEA:22368"/>
        <dbReference type="ChEBI" id="CHEBI:57737"/>
        <dbReference type="ChEBI" id="CHEBI:58226"/>
        <dbReference type="EC" id="5.1.3.4"/>
    </reaction>
</comment>
<dbReference type="Proteomes" id="UP001500929">
    <property type="component" value="Unassembled WGS sequence"/>
</dbReference>
<evidence type="ECO:0000313" key="10">
    <source>
        <dbReference type="Proteomes" id="UP001500929"/>
    </source>
</evidence>
<dbReference type="PANTHER" id="PTHR22789">
    <property type="entry name" value="FUCULOSE PHOSPHATE ALDOLASE"/>
    <property type="match status" value="1"/>
</dbReference>
<accession>A0ABN3DQC2</accession>
<evidence type="ECO:0000313" key="9">
    <source>
        <dbReference type="EMBL" id="GAA2239074.1"/>
    </source>
</evidence>
<dbReference type="InterPro" id="IPR050197">
    <property type="entry name" value="Aldolase_class_II_sugar_metab"/>
</dbReference>
<reference evidence="9 10" key="1">
    <citation type="journal article" date="2019" name="Int. J. Syst. Evol. Microbiol.">
        <title>The Global Catalogue of Microorganisms (GCM) 10K type strain sequencing project: providing services to taxonomists for standard genome sequencing and annotation.</title>
        <authorList>
            <consortium name="The Broad Institute Genomics Platform"/>
            <consortium name="The Broad Institute Genome Sequencing Center for Infectious Disease"/>
            <person name="Wu L."/>
            <person name="Ma J."/>
        </authorList>
    </citation>
    <scope>NUCLEOTIDE SEQUENCE [LARGE SCALE GENOMIC DNA]</scope>
    <source>
        <strain evidence="9 10">JCM 16117</strain>
    </source>
</reference>
<evidence type="ECO:0000256" key="5">
    <source>
        <dbReference type="ARBA" id="ARBA00022723"/>
    </source>
</evidence>
<evidence type="ECO:0000256" key="1">
    <source>
        <dbReference type="ARBA" id="ARBA00001726"/>
    </source>
</evidence>
<feature type="region of interest" description="Disordered" evidence="7">
    <location>
        <begin position="208"/>
        <end position="259"/>
    </location>
</feature>
<sequence length="259" mass="27087">MSGFGPEIEVGIARLRAEIAALHSELTRYGLVVWTGGNISGRVSGADLFVIKPSGVSYDQLAPENMILCDLDGDVIPDTPGAARAPSVDTAAHAHIYRELPEVGGIVHTHSPYAAAWAALGEPIPCIASTTLQEFGGDIPVGPDAPTRATAEIGRGVVETLRGHASPSVLMPGHGPFSLGPDARSAVKAAVLLEDAARVAHLARQLGEPRRYGAPAGTTRAGAPRTSPRTTSRSEKHPPEPPKPKQTTKSLTTTRKETQ</sequence>
<keyword evidence="5" id="KW-0479">Metal-binding</keyword>
<feature type="domain" description="Class II aldolase/adducin N-terminal" evidence="8">
    <location>
        <begin position="17"/>
        <end position="201"/>
    </location>
</feature>
<evidence type="ECO:0000259" key="8">
    <source>
        <dbReference type="SMART" id="SM01007"/>
    </source>
</evidence>
<dbReference type="InterPro" id="IPR036409">
    <property type="entry name" value="Aldolase_II/adducin_N_sf"/>
</dbReference>
<feature type="compositionally biased region" description="Low complexity" evidence="7">
    <location>
        <begin position="212"/>
        <end position="226"/>
    </location>
</feature>
<evidence type="ECO:0000256" key="4">
    <source>
        <dbReference type="ARBA" id="ARBA00013186"/>
    </source>
</evidence>
<protein>
    <recommendedName>
        <fullName evidence="4">L-ribulose-5-phosphate 4-epimerase</fullName>
        <ecNumber evidence="4">5.1.3.4</ecNumber>
    </recommendedName>
</protein>
<dbReference type="EMBL" id="BAAAQY010000007">
    <property type="protein sequence ID" value="GAA2239074.1"/>
    <property type="molecule type" value="Genomic_DNA"/>
</dbReference>
<dbReference type="RefSeq" id="WP_259480905.1">
    <property type="nucleotide sequence ID" value="NZ_BAAAQY010000007.1"/>
</dbReference>